<protein>
    <submittedName>
        <fullName evidence="2">Uncharacterized protein</fullName>
    </submittedName>
</protein>
<comment type="caution">
    <text evidence="2">The sequence shown here is derived from an EMBL/GenBank/DDBJ whole genome shotgun (WGS) entry which is preliminary data.</text>
</comment>
<accession>T2PJG9</accession>
<evidence type="ECO:0000313" key="3">
    <source>
        <dbReference type="Proteomes" id="UP000015779"/>
    </source>
</evidence>
<proteinExistence type="predicted"/>
<keyword evidence="1" id="KW-1133">Transmembrane helix</keyword>
<reference evidence="2 3" key="1">
    <citation type="submission" date="2013-06" db="EMBL/GenBank/DDBJ databases">
        <authorList>
            <person name="Weinstock G."/>
            <person name="Sodergren E."/>
            <person name="Lobos E.A."/>
            <person name="Fulton L."/>
            <person name="Fulton R."/>
            <person name="Courtney L."/>
            <person name="Fronick C."/>
            <person name="O'Laughlin M."/>
            <person name="Godfrey J."/>
            <person name="Wilson R.M."/>
            <person name="Miner T."/>
            <person name="Farmer C."/>
            <person name="Delehaunty K."/>
            <person name="Cordes M."/>
            <person name="Minx P."/>
            <person name="Tomlinson C."/>
            <person name="Chen J."/>
            <person name="Wollam A."/>
            <person name="Pepin K.H."/>
            <person name="Bhonagiri V."/>
            <person name="Zhang X."/>
            <person name="Warren W."/>
            <person name="Mitreva M."/>
            <person name="Mardis E.R."/>
            <person name="Wilson R.K."/>
        </authorList>
    </citation>
    <scope>NUCLEOTIDE SEQUENCE [LARGE SCALE GENOMIC DNA]</scope>
    <source>
        <strain evidence="2 3">JCP8017A</strain>
    </source>
</reference>
<keyword evidence="1" id="KW-0472">Membrane</keyword>
<organism evidence="2 3">
    <name type="scientific">Gardnerella pickettii JCP8017A</name>
    <dbReference type="NCBI Taxonomy" id="1261062"/>
    <lineage>
        <taxon>Bacteria</taxon>
        <taxon>Bacillati</taxon>
        <taxon>Actinomycetota</taxon>
        <taxon>Actinomycetes</taxon>
        <taxon>Bifidobacteriales</taxon>
        <taxon>Bifidobacteriaceae</taxon>
        <taxon>Gardnerella</taxon>
        <taxon>Gardnerella pickettii</taxon>
    </lineage>
</organism>
<sequence length="60" mass="7253">MTHHFQESCDSTNGLWFTLGKFNTYLRQCQYFFANFIIYFYLGLFKSVLNTRGCWRLIPN</sequence>
<dbReference type="EMBL" id="ATJN01000083">
    <property type="protein sequence ID" value="EPI50797.1"/>
    <property type="molecule type" value="Genomic_DNA"/>
</dbReference>
<keyword evidence="1" id="KW-0812">Transmembrane</keyword>
<name>T2PJG9_9BIFI</name>
<dbReference type="AlphaFoldDB" id="T2PJG9"/>
<evidence type="ECO:0000313" key="2">
    <source>
        <dbReference type="EMBL" id="EPI50797.1"/>
    </source>
</evidence>
<evidence type="ECO:0000256" key="1">
    <source>
        <dbReference type="SAM" id="Phobius"/>
    </source>
</evidence>
<dbReference type="Proteomes" id="UP000015779">
    <property type="component" value="Unassembled WGS sequence"/>
</dbReference>
<gene>
    <name evidence="2" type="ORF">HMPREF1577_01195</name>
</gene>
<dbReference type="HOGENOM" id="CLU_209708_0_0_11"/>
<feature type="transmembrane region" description="Helical" evidence="1">
    <location>
        <begin position="31"/>
        <end position="49"/>
    </location>
</feature>